<proteinExistence type="predicted"/>
<name>A0A1H5KG88_9MICC</name>
<evidence type="ECO:0000256" key="1">
    <source>
        <dbReference type="SAM" id="Phobius"/>
    </source>
</evidence>
<reference evidence="3 4" key="1">
    <citation type="submission" date="2016-10" db="EMBL/GenBank/DDBJ databases">
        <authorList>
            <person name="de Groot N.N."/>
        </authorList>
    </citation>
    <scope>NUCLEOTIDE SEQUENCE [LARGE SCALE GENOMIC DNA]</scope>
    <source>
        <strain evidence="3 4">DSM 22274</strain>
    </source>
</reference>
<dbReference type="GO" id="GO:0016020">
    <property type="term" value="C:membrane"/>
    <property type="evidence" value="ECO:0007669"/>
    <property type="project" value="TreeGrafter"/>
</dbReference>
<feature type="transmembrane region" description="Helical" evidence="1">
    <location>
        <begin position="331"/>
        <end position="353"/>
    </location>
</feature>
<sequence>MSVQPAVGPRLRTKPRNAALDGIRGLAISAVIASHFVPAFIPGGFKGGAYGVLIFFVLSGYLITTLLLKEYDASGRIDIKAFYVRRALRLLPALYLFLLVALILTFAFGTYLRMDSGGAVVGSVLAFFYVFNWVDFAGLHIPHSMTPLWTLSVEEQFYLVWPLALTLMLGIPVLKRHLQGIVLGAVVIFTGLGILAYLSFGLMSYYRTWTWIAPLLLGVSLAIAQRRTQGRFGAELGRFSPIAWCLLLLVALYPPTLDSVVTHAVTVPLLSMAACAIIARSTQSGSAQSQRAVSARVLGSSLLVYLGRRSYGLYLWNLIALETLEHFIENPALLICCALAVTLAIAEASYRWVEMPALTLKHRFERVQLG</sequence>
<keyword evidence="1" id="KW-0472">Membrane</keyword>
<feature type="transmembrane region" description="Helical" evidence="1">
    <location>
        <begin position="260"/>
        <end position="281"/>
    </location>
</feature>
<dbReference type="GO" id="GO:0009103">
    <property type="term" value="P:lipopolysaccharide biosynthetic process"/>
    <property type="evidence" value="ECO:0007669"/>
    <property type="project" value="TreeGrafter"/>
</dbReference>
<dbReference type="AlphaFoldDB" id="A0A1H5KG88"/>
<keyword evidence="1" id="KW-1133">Transmembrane helix</keyword>
<accession>A0A1H5KG88</accession>
<feature type="transmembrane region" description="Helical" evidence="1">
    <location>
        <begin position="88"/>
        <end position="112"/>
    </location>
</feature>
<dbReference type="GO" id="GO:0016747">
    <property type="term" value="F:acyltransferase activity, transferring groups other than amino-acyl groups"/>
    <property type="evidence" value="ECO:0007669"/>
    <property type="project" value="InterPro"/>
</dbReference>
<evidence type="ECO:0000313" key="4">
    <source>
        <dbReference type="Proteomes" id="UP000182725"/>
    </source>
</evidence>
<feature type="domain" description="Acyltransferase 3" evidence="2">
    <location>
        <begin position="17"/>
        <end position="346"/>
    </location>
</feature>
<dbReference type="RefSeq" id="WP_170835447.1">
    <property type="nucleotide sequence ID" value="NZ_FNTV01000001.1"/>
</dbReference>
<gene>
    <name evidence="3" type="ORF">SAMN04489740_1972</name>
</gene>
<feature type="transmembrane region" description="Helical" evidence="1">
    <location>
        <begin position="181"/>
        <end position="200"/>
    </location>
</feature>
<dbReference type="GO" id="GO:0016787">
    <property type="term" value="F:hydrolase activity"/>
    <property type="evidence" value="ECO:0007669"/>
    <property type="project" value="UniProtKB-KW"/>
</dbReference>
<evidence type="ECO:0000259" key="2">
    <source>
        <dbReference type="Pfam" id="PF01757"/>
    </source>
</evidence>
<feature type="transmembrane region" description="Helical" evidence="1">
    <location>
        <begin position="47"/>
        <end position="68"/>
    </location>
</feature>
<keyword evidence="1" id="KW-0812">Transmembrane</keyword>
<feature type="transmembrane region" description="Helical" evidence="1">
    <location>
        <begin position="21"/>
        <end position="41"/>
    </location>
</feature>
<dbReference type="PANTHER" id="PTHR23028:SF53">
    <property type="entry name" value="ACYL_TRANSF_3 DOMAIN-CONTAINING PROTEIN"/>
    <property type="match status" value="1"/>
</dbReference>
<dbReference type="PANTHER" id="PTHR23028">
    <property type="entry name" value="ACETYLTRANSFERASE"/>
    <property type="match status" value="1"/>
</dbReference>
<dbReference type="InterPro" id="IPR002656">
    <property type="entry name" value="Acyl_transf_3_dom"/>
</dbReference>
<dbReference type="EMBL" id="FNTV01000001">
    <property type="protein sequence ID" value="SEE63008.1"/>
    <property type="molecule type" value="Genomic_DNA"/>
</dbReference>
<dbReference type="InterPro" id="IPR050879">
    <property type="entry name" value="Acyltransferase_3"/>
</dbReference>
<evidence type="ECO:0000313" key="3">
    <source>
        <dbReference type="EMBL" id="SEE63008.1"/>
    </source>
</evidence>
<protein>
    <submittedName>
        <fullName evidence="3">Peptidoglycan/LPS O-acetylase OafA/YrhL, contains acyltransferase and SGNH-hydrolase domains</fullName>
    </submittedName>
</protein>
<organism evidence="3 4">
    <name type="scientific">Arthrobacter alpinus</name>
    <dbReference type="NCBI Taxonomy" id="656366"/>
    <lineage>
        <taxon>Bacteria</taxon>
        <taxon>Bacillati</taxon>
        <taxon>Actinomycetota</taxon>
        <taxon>Actinomycetes</taxon>
        <taxon>Micrococcales</taxon>
        <taxon>Micrococcaceae</taxon>
        <taxon>Arthrobacter</taxon>
    </lineage>
</organism>
<feature type="transmembrane region" description="Helical" evidence="1">
    <location>
        <begin position="206"/>
        <end position="224"/>
    </location>
</feature>
<dbReference type="Proteomes" id="UP000182725">
    <property type="component" value="Unassembled WGS sequence"/>
</dbReference>
<keyword evidence="3" id="KW-0808">Transferase</keyword>
<feature type="transmembrane region" description="Helical" evidence="1">
    <location>
        <begin position="293"/>
        <end position="311"/>
    </location>
</feature>
<feature type="transmembrane region" description="Helical" evidence="1">
    <location>
        <begin position="157"/>
        <end position="174"/>
    </location>
</feature>
<feature type="transmembrane region" description="Helical" evidence="1">
    <location>
        <begin position="236"/>
        <end position="254"/>
    </location>
</feature>
<dbReference type="Pfam" id="PF01757">
    <property type="entry name" value="Acyl_transf_3"/>
    <property type="match status" value="1"/>
</dbReference>
<keyword evidence="3" id="KW-0012">Acyltransferase</keyword>
<keyword evidence="3" id="KW-0378">Hydrolase</keyword>